<dbReference type="Proteomes" id="UP000323392">
    <property type="component" value="Unassembled WGS sequence"/>
</dbReference>
<dbReference type="AlphaFoldDB" id="A0A150FPS0"/>
<accession>A0A150FPS0</accession>
<protein>
    <submittedName>
        <fullName evidence="1">Uncharacterized protein</fullName>
    </submittedName>
</protein>
<dbReference type="EMBL" id="FRBG01000008">
    <property type="protein sequence ID" value="SHK97763.1"/>
    <property type="molecule type" value="Genomic_DNA"/>
</dbReference>
<dbReference type="Pfam" id="PF21835">
    <property type="entry name" value="YIEGIA_cap"/>
    <property type="match status" value="1"/>
</dbReference>
<dbReference type="PATRIC" id="fig|1121328.3.peg.645"/>
<evidence type="ECO:0000313" key="4">
    <source>
        <dbReference type="Proteomes" id="UP000323392"/>
    </source>
</evidence>
<sequence>MNIGIKHCVLAIVTTNKSINCTTTPIFYVENKEELQGKALALSKCMMGMVHDVGDETLIIVKH</sequence>
<evidence type="ECO:0000313" key="2">
    <source>
        <dbReference type="EMBL" id="SHK97763.1"/>
    </source>
</evidence>
<reference evidence="2 4" key="2">
    <citation type="submission" date="2016-11" db="EMBL/GenBank/DDBJ databases">
        <authorList>
            <person name="Varghese N."/>
            <person name="Submissions S."/>
        </authorList>
    </citation>
    <scope>NUCLEOTIDE SEQUENCE [LARGE SCALE GENOMIC DNA]</scope>
    <source>
        <strain evidence="2 4">DSM 7308</strain>
    </source>
</reference>
<keyword evidence="4" id="KW-1185">Reference proteome</keyword>
<evidence type="ECO:0000313" key="1">
    <source>
        <dbReference type="EMBL" id="KXZ39566.1"/>
    </source>
</evidence>
<dbReference type="OrthoDB" id="1955035at2"/>
<reference evidence="1 3" key="1">
    <citation type="submission" date="2016-02" db="EMBL/GenBank/DDBJ databases">
        <title>Draft genome sequence for Clostridium paradoxum JW-YL-7.</title>
        <authorList>
            <person name="Utturkar S.M."/>
            <person name="Lancaster A."/>
            <person name="Poole F.L."/>
            <person name="Adams M.W."/>
            <person name="Brown S.D."/>
        </authorList>
    </citation>
    <scope>NUCLEOTIDE SEQUENCE [LARGE SCALE GENOMIC DNA]</scope>
    <source>
        <strain evidence="1 3">JW-YL-7</strain>
    </source>
</reference>
<dbReference type="STRING" id="1121328.JWYL7_0641"/>
<gene>
    <name evidence="1" type="ORF">JWYL7_0641</name>
    <name evidence="2" type="ORF">SAMN05661008_01244</name>
</gene>
<proteinExistence type="predicted"/>
<evidence type="ECO:0000313" key="3">
    <source>
        <dbReference type="Proteomes" id="UP000092605"/>
    </source>
</evidence>
<organism evidence="1 3">
    <name type="scientific">Alkalithermobacter thermoalcaliphilus JW-YL-7 = DSM 7308</name>
    <dbReference type="NCBI Taxonomy" id="1121328"/>
    <lineage>
        <taxon>Bacteria</taxon>
        <taxon>Bacillati</taxon>
        <taxon>Bacillota</taxon>
        <taxon>Clostridia</taxon>
        <taxon>Peptostreptococcales</taxon>
        <taxon>Tepidibacteraceae</taxon>
        <taxon>Alkalithermobacter</taxon>
    </lineage>
</organism>
<dbReference type="RefSeq" id="WP_066068977.1">
    <property type="nucleotide sequence ID" value="NZ_FRBG01000008.1"/>
</dbReference>
<dbReference type="EMBL" id="LSFY01000001">
    <property type="protein sequence ID" value="KXZ39566.1"/>
    <property type="molecule type" value="Genomic_DNA"/>
</dbReference>
<dbReference type="InterPro" id="IPR054055">
    <property type="entry name" value="YpzH"/>
</dbReference>
<dbReference type="Proteomes" id="UP000092605">
    <property type="component" value="Unassembled WGS sequence"/>
</dbReference>
<name>A0A150FPS0_CLOPD</name>
<comment type="caution">
    <text evidence="1">The sequence shown here is derived from an EMBL/GenBank/DDBJ whole genome shotgun (WGS) entry which is preliminary data.</text>
</comment>